<keyword evidence="9 11" id="KW-0378">Hydrolase</keyword>
<evidence type="ECO:0000313" key="14">
    <source>
        <dbReference type="EMBL" id="GIN63605.1"/>
    </source>
</evidence>
<comment type="subcellular location">
    <subcellularLocation>
        <location evidence="4">Cell envelope</location>
    </subcellularLocation>
</comment>
<dbReference type="PROSITE" id="PS00786">
    <property type="entry name" value="5_NUCLEOTIDASE_2"/>
    <property type="match status" value="1"/>
</dbReference>
<evidence type="ECO:0000256" key="6">
    <source>
        <dbReference type="ARBA" id="ARBA00022723"/>
    </source>
</evidence>
<dbReference type="InterPro" id="IPR006179">
    <property type="entry name" value="5_nucleotidase/apyrase"/>
</dbReference>
<keyword evidence="6" id="KW-0479">Metal-binding</keyword>
<evidence type="ECO:0000256" key="10">
    <source>
        <dbReference type="ARBA" id="ARBA00023268"/>
    </source>
</evidence>
<dbReference type="InterPro" id="IPR004843">
    <property type="entry name" value="Calcineurin-like_PHP"/>
</dbReference>
<reference evidence="14" key="1">
    <citation type="submission" date="2021-03" db="EMBL/GenBank/DDBJ databases">
        <title>Antimicrobial resistance genes in bacteria isolated from Japanese honey, and their potential for conferring macrolide and lincosamide resistance in the American foulbrood pathogen Paenibacillus larvae.</title>
        <authorList>
            <person name="Okamoto M."/>
            <person name="Kumagai M."/>
            <person name="Kanamori H."/>
            <person name="Takamatsu D."/>
        </authorList>
    </citation>
    <scope>NUCLEOTIDE SEQUENCE</scope>
    <source>
        <strain evidence="14">J27TS8</strain>
    </source>
</reference>
<dbReference type="GO" id="GO:0046872">
    <property type="term" value="F:metal ion binding"/>
    <property type="evidence" value="ECO:0007669"/>
    <property type="project" value="UniProtKB-KW"/>
</dbReference>
<keyword evidence="15" id="KW-1185">Reference proteome</keyword>
<evidence type="ECO:0000256" key="8">
    <source>
        <dbReference type="ARBA" id="ARBA00022741"/>
    </source>
</evidence>
<evidence type="ECO:0000259" key="12">
    <source>
        <dbReference type="Pfam" id="PF00149"/>
    </source>
</evidence>
<dbReference type="InterPro" id="IPR008334">
    <property type="entry name" value="5'-Nucleotdase_C"/>
</dbReference>
<dbReference type="Gene3D" id="3.90.780.10">
    <property type="entry name" value="5'-Nucleotidase, C-terminal domain"/>
    <property type="match status" value="1"/>
</dbReference>
<proteinExistence type="inferred from homology"/>
<dbReference type="PRINTS" id="PR01607">
    <property type="entry name" value="APYRASEFAMLY"/>
</dbReference>
<dbReference type="GO" id="GO:0000166">
    <property type="term" value="F:nucleotide binding"/>
    <property type="evidence" value="ECO:0007669"/>
    <property type="project" value="UniProtKB-KW"/>
</dbReference>
<dbReference type="SUPFAM" id="SSF55816">
    <property type="entry name" value="5'-nucleotidase (syn. UDP-sugar hydrolase), C-terminal domain"/>
    <property type="match status" value="1"/>
</dbReference>
<sequence>MKMNESCELVILETSDIHGNIFPINYGNQKKSNSGFAKIAHLVNEEKEKFDYTLLIDNGDVIQGTPLTYHYAKFLSNKRNPLISILNHLKYDAAVIGNHEFNYGMKLLKEAVQQSHFPWLSANIIAEENNKPVFGPPYFIKEFPNGLRVAVLGVTTHYIPNWENPNHIEGLLFIDTFESLKKWVRFLKENEKFDLLVVSYHGGFERDIISGEATESLTGENQGYEICQEIEGIDVLLTGHQHRTIATELNGVTIVQPGFNGQALGKVVLQFKHNNEKWQIVSKSAELIKVSESTPAEKEVLALAEEFEQETQSWLDQPIGEIVGDMTITDPFLVRTGDHPLIEFINKVQMDAAGVDISNTALFHNESPGFPEHVTMRDIVSNYIYPNTLKVIRISGQDIKDALEKCASYFTLNDKQEIAVNPSYIEPKPQHYNYDMWEGIEYVLNISKPIGSRVQSLTRNGEPLNLSGQYEVVMNNYRAGGGGDFEMFKDRPVIKEIQTDMTEILADYFLKRKTVAASCDHNWKVIS</sequence>
<gene>
    <name evidence="14" type="primary">cpdC</name>
    <name evidence="14" type="ORF">J27TS8_35980</name>
</gene>
<feature type="domain" description="5'-Nucleotidase C-terminal" evidence="13">
    <location>
        <begin position="334"/>
        <end position="490"/>
    </location>
</feature>
<evidence type="ECO:0000256" key="1">
    <source>
        <dbReference type="ARBA" id="ARBA00000527"/>
    </source>
</evidence>
<dbReference type="InterPro" id="IPR041827">
    <property type="entry name" value="CpdB_N"/>
</dbReference>
<dbReference type="Gene3D" id="3.60.21.10">
    <property type="match status" value="1"/>
</dbReference>
<evidence type="ECO:0000313" key="15">
    <source>
        <dbReference type="Proteomes" id="UP000682111"/>
    </source>
</evidence>
<comment type="catalytic activity">
    <reaction evidence="1">
        <text>a ribonucleoside 3'-phosphate + H2O = a ribonucleoside + phosphate</text>
        <dbReference type="Rhea" id="RHEA:10144"/>
        <dbReference type="ChEBI" id="CHEBI:13197"/>
        <dbReference type="ChEBI" id="CHEBI:15377"/>
        <dbReference type="ChEBI" id="CHEBI:18254"/>
        <dbReference type="ChEBI" id="CHEBI:43474"/>
        <dbReference type="EC" id="3.1.3.6"/>
    </reaction>
</comment>
<comment type="catalytic activity">
    <reaction evidence="2">
        <text>a nucleoside 2',3'-cyclic phosphate + H2O = a nucleoside 3'-phosphate + H(+)</text>
        <dbReference type="Rhea" id="RHEA:19621"/>
        <dbReference type="ChEBI" id="CHEBI:15377"/>
        <dbReference type="ChEBI" id="CHEBI:15378"/>
        <dbReference type="ChEBI" id="CHEBI:66949"/>
        <dbReference type="ChEBI" id="CHEBI:66954"/>
        <dbReference type="EC" id="3.1.4.16"/>
    </reaction>
</comment>
<dbReference type="SUPFAM" id="SSF56300">
    <property type="entry name" value="Metallo-dependent phosphatases"/>
    <property type="match status" value="1"/>
</dbReference>
<keyword evidence="8 11" id="KW-0547">Nucleotide-binding</keyword>
<dbReference type="EMBL" id="BORC01000007">
    <property type="protein sequence ID" value="GIN63605.1"/>
    <property type="molecule type" value="Genomic_DNA"/>
</dbReference>
<name>A0A920BUT7_9BACI</name>
<dbReference type="RefSeq" id="WP_095308927.1">
    <property type="nucleotide sequence ID" value="NZ_BORC01000007.1"/>
</dbReference>
<dbReference type="PROSITE" id="PS00785">
    <property type="entry name" value="5_NUCLEOTIDASE_1"/>
    <property type="match status" value="1"/>
</dbReference>
<organism evidence="14 15">
    <name type="scientific">Robertmurraya siralis</name>
    <dbReference type="NCBI Taxonomy" id="77777"/>
    <lineage>
        <taxon>Bacteria</taxon>
        <taxon>Bacillati</taxon>
        <taxon>Bacillota</taxon>
        <taxon>Bacilli</taxon>
        <taxon>Bacillales</taxon>
        <taxon>Bacillaceae</taxon>
        <taxon>Robertmurraya</taxon>
    </lineage>
</organism>
<dbReference type="InterPro" id="IPR036907">
    <property type="entry name" value="5'-Nucleotdase_C_sf"/>
</dbReference>
<dbReference type="InterPro" id="IPR006146">
    <property type="entry name" value="5'-Nucleotdase_CS"/>
</dbReference>
<dbReference type="AlphaFoldDB" id="A0A920BUT7"/>
<evidence type="ECO:0000256" key="2">
    <source>
        <dbReference type="ARBA" id="ARBA00001730"/>
    </source>
</evidence>
<comment type="caution">
    <text evidence="14">The sequence shown here is derived from an EMBL/GenBank/DDBJ whole genome shotgun (WGS) entry which is preliminary data.</text>
</comment>
<evidence type="ECO:0000256" key="9">
    <source>
        <dbReference type="ARBA" id="ARBA00022801"/>
    </source>
</evidence>
<evidence type="ECO:0000256" key="3">
    <source>
        <dbReference type="ARBA" id="ARBA00001968"/>
    </source>
</evidence>
<dbReference type="GO" id="GO:0008663">
    <property type="term" value="F:2',3'-cyclic-nucleotide 2'-phosphodiesterase activity"/>
    <property type="evidence" value="ECO:0007669"/>
    <property type="project" value="UniProtKB-EC"/>
</dbReference>
<dbReference type="GO" id="GO:0030288">
    <property type="term" value="C:outer membrane-bounded periplasmic space"/>
    <property type="evidence" value="ECO:0007669"/>
    <property type="project" value="TreeGrafter"/>
</dbReference>
<dbReference type="CDD" id="cd07410">
    <property type="entry name" value="MPP_CpdB_N"/>
    <property type="match status" value="1"/>
</dbReference>
<protein>
    <submittedName>
        <fullName evidence="14">2',3'-cyclic-nucleotide 2'-phosphodiesterase</fullName>
    </submittedName>
</protein>
<evidence type="ECO:0000256" key="11">
    <source>
        <dbReference type="RuleBase" id="RU362119"/>
    </source>
</evidence>
<comment type="cofactor">
    <cofactor evidence="3">
        <name>a divalent metal cation</name>
        <dbReference type="ChEBI" id="CHEBI:60240"/>
    </cofactor>
</comment>
<dbReference type="PANTHER" id="PTHR11575">
    <property type="entry name" value="5'-NUCLEOTIDASE-RELATED"/>
    <property type="match status" value="1"/>
</dbReference>
<evidence type="ECO:0000256" key="4">
    <source>
        <dbReference type="ARBA" id="ARBA00004196"/>
    </source>
</evidence>
<dbReference type="InterPro" id="IPR029052">
    <property type="entry name" value="Metallo-depent_PP-like"/>
</dbReference>
<dbReference type="PANTHER" id="PTHR11575:SF6">
    <property type="entry name" value="2',3'-CYCLIC-NUCLEOTIDE 2'-PHOSPHODIESTERASE_3'-NUCLEOTIDASE"/>
    <property type="match status" value="1"/>
</dbReference>
<dbReference type="GO" id="GO:0008254">
    <property type="term" value="F:3'-nucleotidase activity"/>
    <property type="evidence" value="ECO:0007669"/>
    <property type="project" value="UniProtKB-EC"/>
</dbReference>
<comment type="similarity">
    <text evidence="5 11">Belongs to the 5'-nucleotidase family.</text>
</comment>
<feature type="domain" description="Calcineurin-like phosphoesterase" evidence="12">
    <location>
        <begin position="11"/>
        <end position="243"/>
    </location>
</feature>
<evidence type="ECO:0000256" key="7">
    <source>
        <dbReference type="ARBA" id="ARBA00022729"/>
    </source>
</evidence>
<evidence type="ECO:0000259" key="13">
    <source>
        <dbReference type="Pfam" id="PF02872"/>
    </source>
</evidence>
<dbReference type="Pfam" id="PF00149">
    <property type="entry name" value="Metallophos"/>
    <property type="match status" value="1"/>
</dbReference>
<accession>A0A920BUT7</accession>
<keyword evidence="7" id="KW-0732">Signal</keyword>
<keyword evidence="10" id="KW-0511">Multifunctional enzyme</keyword>
<dbReference type="GO" id="GO:0009166">
    <property type="term" value="P:nucleotide catabolic process"/>
    <property type="evidence" value="ECO:0007669"/>
    <property type="project" value="InterPro"/>
</dbReference>
<dbReference type="Pfam" id="PF02872">
    <property type="entry name" value="5_nucleotid_C"/>
    <property type="match status" value="1"/>
</dbReference>
<evidence type="ECO:0000256" key="5">
    <source>
        <dbReference type="ARBA" id="ARBA00006654"/>
    </source>
</evidence>
<dbReference type="Proteomes" id="UP000682111">
    <property type="component" value="Unassembled WGS sequence"/>
</dbReference>